<evidence type="ECO:0000313" key="3">
    <source>
        <dbReference type="EMBL" id="MDI2098089.1"/>
    </source>
</evidence>
<organism evidence="3 4">
    <name type="scientific">Ruicaihuangia caeni</name>
    <dbReference type="NCBI Taxonomy" id="3042517"/>
    <lineage>
        <taxon>Bacteria</taxon>
        <taxon>Bacillati</taxon>
        <taxon>Actinomycetota</taxon>
        <taxon>Actinomycetes</taxon>
        <taxon>Micrococcales</taxon>
        <taxon>Microbacteriaceae</taxon>
        <taxon>Ruicaihuangia</taxon>
    </lineage>
</organism>
<keyword evidence="2" id="KW-0472">Membrane</keyword>
<feature type="transmembrane region" description="Helical" evidence="2">
    <location>
        <begin position="122"/>
        <end position="147"/>
    </location>
</feature>
<accession>A0AAW6T6X5</accession>
<feature type="transmembrane region" description="Helical" evidence="2">
    <location>
        <begin position="45"/>
        <end position="70"/>
    </location>
</feature>
<sequence>MRLIAIVGGLAIAGLLLLAWTQPWANVDLTTGATVELTGSDAAPALAALGLAALALAAALTLAGVVFRVVLAVLQALIGVTVVASTAFALSSAATTAAPAVTKLTGVTGSESVAALLGDVAWTAWPVIAIIGGGLCVLHGAFVLATARKWPRSGQRFERADDQGARARRDGGAEPPRDAIGDWDALSGGDDPTAR</sequence>
<feature type="compositionally biased region" description="Basic and acidic residues" evidence="1">
    <location>
        <begin position="155"/>
        <end position="180"/>
    </location>
</feature>
<reference evidence="3 4" key="1">
    <citation type="submission" date="2023-04" db="EMBL/GenBank/DDBJ databases">
        <title>Klugiella caeni sp. nov. isolated from the sludge of biochemical tank.</title>
        <authorList>
            <person name="Geng K."/>
        </authorList>
    </citation>
    <scope>NUCLEOTIDE SEQUENCE [LARGE SCALE GENOMIC DNA]</scope>
    <source>
        <strain evidence="3 4">YN-L-19</strain>
    </source>
</reference>
<evidence type="ECO:0000256" key="1">
    <source>
        <dbReference type="SAM" id="MobiDB-lite"/>
    </source>
</evidence>
<name>A0AAW6T6X5_9MICO</name>
<protein>
    <submittedName>
        <fullName evidence="3">Trp biosynthesis-associated membrane protein</fullName>
    </submittedName>
</protein>
<dbReference type="RefSeq" id="WP_281487851.1">
    <property type="nucleotide sequence ID" value="NZ_JASATX010000001.1"/>
</dbReference>
<evidence type="ECO:0000313" key="4">
    <source>
        <dbReference type="Proteomes" id="UP001321506"/>
    </source>
</evidence>
<dbReference type="Proteomes" id="UP001321506">
    <property type="component" value="Unassembled WGS sequence"/>
</dbReference>
<keyword evidence="4" id="KW-1185">Reference proteome</keyword>
<comment type="caution">
    <text evidence="3">The sequence shown here is derived from an EMBL/GenBank/DDBJ whole genome shotgun (WGS) entry which is preliminary data.</text>
</comment>
<feature type="region of interest" description="Disordered" evidence="1">
    <location>
        <begin position="155"/>
        <end position="195"/>
    </location>
</feature>
<evidence type="ECO:0000256" key="2">
    <source>
        <dbReference type="SAM" id="Phobius"/>
    </source>
</evidence>
<dbReference type="AlphaFoldDB" id="A0AAW6T6X5"/>
<keyword evidence="2" id="KW-0812">Transmembrane</keyword>
<keyword evidence="2" id="KW-1133">Transmembrane helix</keyword>
<gene>
    <name evidence="3" type="ORF">QF206_03805</name>
</gene>
<feature type="transmembrane region" description="Helical" evidence="2">
    <location>
        <begin position="77"/>
        <end position="102"/>
    </location>
</feature>
<proteinExistence type="predicted"/>
<dbReference type="InterPro" id="IPR019051">
    <property type="entry name" value="Trp_biosyn_TM_oprn/chp"/>
</dbReference>
<dbReference type="Pfam" id="PF09534">
    <property type="entry name" value="Trp_oprn_chp"/>
    <property type="match status" value="1"/>
</dbReference>
<dbReference type="EMBL" id="JASATX010000001">
    <property type="protein sequence ID" value="MDI2098089.1"/>
    <property type="molecule type" value="Genomic_DNA"/>
</dbReference>